<dbReference type="VEuPathDB" id="TriTrypDB:TcIL3000_0_35130"/>
<accession>F9W649</accession>
<gene>
    <name evidence="1" type="ORF">TCIL3000_0_35130</name>
</gene>
<comment type="caution">
    <text evidence="1">The sequence shown here is derived from an EMBL/GenBank/DDBJ whole genome shotgun (WGS) entry which is preliminary data.</text>
</comment>
<name>F9W649_TRYCI</name>
<keyword evidence="2" id="KW-1185">Reference proteome</keyword>
<dbReference type="Proteomes" id="UP000000702">
    <property type="component" value="Unassembled WGS sequence"/>
</dbReference>
<reference evidence="1 2" key="2">
    <citation type="journal article" date="2012" name="Proc. Natl. Acad. Sci. U.S.A.">
        <title>Antigenic diversity is generated by distinct evolutionary mechanisms in African trypanosome species.</title>
        <authorList>
            <person name="Jackson A.P."/>
            <person name="Berry A."/>
            <person name="Aslett M."/>
            <person name="Allison H.C."/>
            <person name="Burton P."/>
            <person name="Vavrova-Anderson J."/>
            <person name="Brown R."/>
            <person name="Browne H."/>
            <person name="Corton N."/>
            <person name="Hauser H."/>
            <person name="Gamble J."/>
            <person name="Gilderthorp R."/>
            <person name="Marcello L."/>
            <person name="McQuillan J."/>
            <person name="Otto T.D."/>
            <person name="Quail M.A."/>
            <person name="Sanders M.J."/>
            <person name="van Tonder A."/>
            <person name="Ginger M.L."/>
            <person name="Field M.C."/>
            <person name="Barry J.D."/>
            <person name="Hertz-Fowler C."/>
            <person name="Berriman M."/>
        </authorList>
    </citation>
    <scope>NUCLEOTIDE SEQUENCE [LARGE SCALE GENOMIC DNA]</scope>
    <source>
        <strain evidence="1 2">IL3000</strain>
    </source>
</reference>
<reference evidence="2" key="1">
    <citation type="submission" date="2011-07" db="EMBL/GenBank/DDBJ databases">
        <title>Divergent evolution of antigenic variation in African trypanosomes.</title>
        <authorList>
            <person name="Jackson A.P."/>
            <person name="Berry A."/>
            <person name="Allison H.C."/>
            <person name="Burton P."/>
            <person name="Anderson J."/>
            <person name="Aslett M."/>
            <person name="Brown R."/>
            <person name="Corton N."/>
            <person name="Harris D."/>
            <person name="Hauser H."/>
            <person name="Gamble J."/>
            <person name="Gilderthorp R."/>
            <person name="McQuillan J."/>
            <person name="Quail M.A."/>
            <person name="Sanders M."/>
            <person name="Van Tonder A."/>
            <person name="Ginger M.L."/>
            <person name="Donelson J.E."/>
            <person name="Field M.C."/>
            <person name="Barry J.D."/>
            <person name="Berriman M."/>
            <person name="Hertz-Fowler C."/>
        </authorList>
    </citation>
    <scope>NUCLEOTIDE SEQUENCE [LARGE SCALE GENOMIC DNA]</scope>
    <source>
        <strain evidence="2">IL3000</strain>
    </source>
</reference>
<dbReference type="EMBL" id="CAEQ01000821">
    <property type="protein sequence ID" value="CCD12652.1"/>
    <property type="molecule type" value="Genomic_DNA"/>
</dbReference>
<proteinExistence type="predicted"/>
<sequence>MKRVLAPRVLNRQEGSVLKLETTRLQGWPLVRGYMPCNPCPNPQLFERVAGMRKGSISGSSWRCIEKKNPWGRALIPTGNAGAEARTHCMWPEDIKQQWKEIFIAAAPHLSQAPSHAMPLSQGQYAPFPKLVKSLSDTSVLHPSVIMNTRLEFMNCMAARRVGDWSDGQPQPQQLGIRAQWPSSDVIPQLLYTLLHEEAVSAAH</sequence>
<evidence type="ECO:0000313" key="1">
    <source>
        <dbReference type="EMBL" id="CCD12652.1"/>
    </source>
</evidence>
<organism evidence="1 2">
    <name type="scientific">Trypanosoma congolense (strain IL3000)</name>
    <dbReference type="NCBI Taxonomy" id="1068625"/>
    <lineage>
        <taxon>Eukaryota</taxon>
        <taxon>Discoba</taxon>
        <taxon>Euglenozoa</taxon>
        <taxon>Kinetoplastea</taxon>
        <taxon>Metakinetoplastina</taxon>
        <taxon>Trypanosomatida</taxon>
        <taxon>Trypanosomatidae</taxon>
        <taxon>Trypanosoma</taxon>
        <taxon>Nannomonas</taxon>
    </lineage>
</organism>
<evidence type="ECO:0000313" key="2">
    <source>
        <dbReference type="Proteomes" id="UP000000702"/>
    </source>
</evidence>
<dbReference type="AlphaFoldDB" id="F9W649"/>
<protein>
    <submittedName>
        <fullName evidence="1">WGS project CAEQ00000000 data, annotated contig 1422</fullName>
    </submittedName>
</protein>